<dbReference type="PANTHER" id="PTHR42718">
    <property type="entry name" value="MAJOR FACILITATOR SUPERFAMILY MULTIDRUG TRANSPORTER MFSC"/>
    <property type="match status" value="1"/>
</dbReference>
<evidence type="ECO:0000313" key="8">
    <source>
        <dbReference type="EMBL" id="MXO97701.1"/>
    </source>
</evidence>
<evidence type="ECO:0000256" key="5">
    <source>
        <dbReference type="ARBA" id="ARBA00023136"/>
    </source>
</evidence>
<feature type="transmembrane region" description="Helical" evidence="6">
    <location>
        <begin position="322"/>
        <end position="343"/>
    </location>
</feature>
<protein>
    <submittedName>
        <fullName evidence="8">MFS transporter</fullName>
    </submittedName>
</protein>
<dbReference type="GO" id="GO:0022857">
    <property type="term" value="F:transmembrane transporter activity"/>
    <property type="evidence" value="ECO:0007669"/>
    <property type="project" value="InterPro"/>
</dbReference>
<dbReference type="EMBL" id="WTYJ01000001">
    <property type="protein sequence ID" value="MXO97701.1"/>
    <property type="molecule type" value="Genomic_DNA"/>
</dbReference>
<dbReference type="Proteomes" id="UP000469430">
    <property type="component" value="Unassembled WGS sequence"/>
</dbReference>
<feature type="transmembrane region" description="Helical" evidence="6">
    <location>
        <begin position="286"/>
        <end position="310"/>
    </location>
</feature>
<gene>
    <name evidence="8" type="ORF">GRI97_01695</name>
</gene>
<feature type="transmembrane region" description="Helical" evidence="6">
    <location>
        <begin position="120"/>
        <end position="142"/>
    </location>
</feature>
<keyword evidence="4 6" id="KW-1133">Transmembrane helix</keyword>
<evidence type="ECO:0000256" key="4">
    <source>
        <dbReference type="ARBA" id="ARBA00022989"/>
    </source>
</evidence>
<feature type="transmembrane region" description="Helical" evidence="6">
    <location>
        <begin position="95"/>
        <end position="114"/>
    </location>
</feature>
<evidence type="ECO:0000313" key="9">
    <source>
        <dbReference type="Proteomes" id="UP000469430"/>
    </source>
</evidence>
<dbReference type="InterPro" id="IPR020846">
    <property type="entry name" value="MFS_dom"/>
</dbReference>
<feature type="transmembrane region" description="Helical" evidence="6">
    <location>
        <begin position="216"/>
        <end position="235"/>
    </location>
</feature>
<dbReference type="SUPFAM" id="SSF103473">
    <property type="entry name" value="MFS general substrate transporter"/>
    <property type="match status" value="1"/>
</dbReference>
<feature type="transmembrane region" description="Helical" evidence="6">
    <location>
        <begin position="183"/>
        <end position="204"/>
    </location>
</feature>
<dbReference type="InterPro" id="IPR036259">
    <property type="entry name" value="MFS_trans_sf"/>
</dbReference>
<feature type="transmembrane region" description="Helical" evidence="6">
    <location>
        <begin position="247"/>
        <end position="266"/>
    </location>
</feature>
<proteinExistence type="predicted"/>
<comment type="caution">
    <text evidence="8">The sequence shown here is derived from an EMBL/GenBank/DDBJ whole genome shotgun (WGS) entry which is preliminary data.</text>
</comment>
<dbReference type="Gene3D" id="1.20.1250.20">
    <property type="entry name" value="MFS general substrate transporter like domains"/>
    <property type="match status" value="1"/>
</dbReference>
<reference evidence="8 9" key="1">
    <citation type="submission" date="2019-12" db="EMBL/GenBank/DDBJ databases">
        <title>Genomic-based taxomic classification of the family Erythrobacteraceae.</title>
        <authorList>
            <person name="Xu L."/>
        </authorList>
    </citation>
    <scope>NUCLEOTIDE SEQUENCE [LARGE SCALE GENOMIC DNA]</scope>
    <source>
        <strain evidence="8 9">S36</strain>
    </source>
</reference>
<keyword evidence="9" id="KW-1185">Reference proteome</keyword>
<comment type="subcellular location">
    <subcellularLocation>
        <location evidence="1">Membrane</location>
        <topology evidence="1">Multi-pass membrane protein</topology>
    </subcellularLocation>
</comment>
<evidence type="ECO:0000259" key="7">
    <source>
        <dbReference type="PROSITE" id="PS50850"/>
    </source>
</evidence>
<evidence type="ECO:0000256" key="3">
    <source>
        <dbReference type="ARBA" id="ARBA00022692"/>
    </source>
</evidence>
<keyword evidence="3 6" id="KW-0812">Transmembrane</keyword>
<keyword evidence="5 6" id="KW-0472">Membrane</keyword>
<feature type="transmembrane region" description="Helical" evidence="6">
    <location>
        <begin position="379"/>
        <end position="402"/>
    </location>
</feature>
<sequence>MTSTGAIRRVGLFSAPMLSAPARSWPIGAAITMVLGALMTSLFTRSFGIALADIRGAYGLSIDEGAWLSTITNAAQLITAPAIPMAVAIFGPRPVLGMAGGAFVLSTLLAPLATAPWMVFALHLTMGVALGCFVPAALALIFANLPPRYWLIALGLYSARLTFALHGGVSSSGWMVETLGWQAIYWLGTALGVAFLLLAHVSFARQPMKDSLWARTNKGEVAMFCLGLTLIFTGLDQGNRLDWLESGVIVVLLAGGLILLAGAVIWQFLSPLPFAHPDTMLKHNVFLALAISLCFAFTTVATSLLIPGFLATIGHLKAVQSGAALFWIDAVQIAVIPLSIWTIRRGYLRLTLAGGFVLVMAGCWLGADVTHLWRGDDFALASALIGAGNGAVLLTFIALAIANSRREELVNLAAYIQIVRIVGPEFGLAMVSTFLRKQEAAHATAIGLHIDLPRLAALVKGESLATLAATVSREAHVLAIADGYRLCLWAALTGLALTLFLKRTPPHPLARFEA</sequence>
<dbReference type="InterPro" id="IPR011701">
    <property type="entry name" value="MFS"/>
</dbReference>
<organism evidence="8 9">
    <name type="scientific">Croceibacterium xixiisoli</name>
    <dbReference type="NCBI Taxonomy" id="1476466"/>
    <lineage>
        <taxon>Bacteria</taxon>
        <taxon>Pseudomonadati</taxon>
        <taxon>Pseudomonadota</taxon>
        <taxon>Alphaproteobacteria</taxon>
        <taxon>Sphingomonadales</taxon>
        <taxon>Erythrobacteraceae</taxon>
        <taxon>Croceibacterium</taxon>
    </lineage>
</organism>
<dbReference type="AlphaFoldDB" id="A0A6I4TRE3"/>
<keyword evidence="2" id="KW-0813">Transport</keyword>
<dbReference type="PANTHER" id="PTHR42718:SF9">
    <property type="entry name" value="MAJOR FACILITATOR SUPERFAMILY MULTIDRUG TRANSPORTER MFSC"/>
    <property type="match status" value="1"/>
</dbReference>
<accession>A0A6I4TRE3</accession>
<dbReference type="OrthoDB" id="2414439at2"/>
<dbReference type="RefSeq" id="WP_161389410.1">
    <property type="nucleotide sequence ID" value="NZ_JBHSCP010000001.1"/>
</dbReference>
<evidence type="ECO:0000256" key="2">
    <source>
        <dbReference type="ARBA" id="ARBA00022448"/>
    </source>
</evidence>
<evidence type="ECO:0000256" key="1">
    <source>
        <dbReference type="ARBA" id="ARBA00004141"/>
    </source>
</evidence>
<name>A0A6I4TRE3_9SPHN</name>
<evidence type="ECO:0000256" key="6">
    <source>
        <dbReference type="SAM" id="Phobius"/>
    </source>
</evidence>
<feature type="domain" description="Major facilitator superfamily (MFS) profile" evidence="7">
    <location>
        <begin position="29"/>
        <end position="441"/>
    </location>
</feature>
<feature type="transmembrane region" description="Helical" evidence="6">
    <location>
        <begin position="350"/>
        <end position="367"/>
    </location>
</feature>
<dbReference type="PROSITE" id="PS50850">
    <property type="entry name" value="MFS"/>
    <property type="match status" value="1"/>
</dbReference>
<dbReference type="GO" id="GO:0016020">
    <property type="term" value="C:membrane"/>
    <property type="evidence" value="ECO:0007669"/>
    <property type="project" value="UniProtKB-SubCell"/>
</dbReference>
<dbReference type="Pfam" id="PF07690">
    <property type="entry name" value="MFS_1"/>
    <property type="match status" value="1"/>
</dbReference>
<feature type="transmembrane region" description="Helical" evidence="6">
    <location>
        <begin position="149"/>
        <end position="171"/>
    </location>
</feature>
<feature type="transmembrane region" description="Helical" evidence="6">
    <location>
        <begin position="25"/>
        <end position="44"/>
    </location>
</feature>